<keyword evidence="1" id="KW-0472">Membrane</keyword>
<keyword evidence="1" id="KW-0812">Transmembrane</keyword>
<gene>
    <name evidence="2" type="ORF">KTT_18930</name>
</gene>
<dbReference type="AlphaFoldDB" id="A0A401ZYV2"/>
<protein>
    <submittedName>
        <fullName evidence="2">Uncharacterized protein</fullName>
    </submittedName>
</protein>
<dbReference type="Proteomes" id="UP000287352">
    <property type="component" value="Unassembled WGS sequence"/>
</dbReference>
<dbReference type="EMBL" id="BIFR01000001">
    <property type="protein sequence ID" value="GCE12034.1"/>
    <property type="molecule type" value="Genomic_DNA"/>
</dbReference>
<accession>A0A401ZYV2</accession>
<sequence length="226" mass="25513">MTTNQSTKKERRREELRRREAERQRAIRRQKRLLTTIITAIVAAIVLVVVLYIRFFFVATPAAQSPTTPTPQVAITPVSDNPAYGVIDNIACSSSEQLTYHIHAHLSIFINGKAVPVAENIGIAPDQSCIYWMHTHDTSGIIHMEAPQTDTFKLGTFLQVWHDHFSQLQFPSQLASTTGWQVYVNGKAYTGDFKQIELKSHTMVTLAYNSPTVQPETTFNWGLLNE</sequence>
<evidence type="ECO:0000256" key="1">
    <source>
        <dbReference type="SAM" id="Phobius"/>
    </source>
</evidence>
<comment type="caution">
    <text evidence="2">The sequence shown here is derived from an EMBL/GenBank/DDBJ whole genome shotgun (WGS) entry which is preliminary data.</text>
</comment>
<name>A0A401ZYV2_9CHLR</name>
<dbReference type="RefSeq" id="WP_126579697.1">
    <property type="nucleotide sequence ID" value="NZ_BIFR01000001.1"/>
</dbReference>
<dbReference type="OrthoDB" id="2928291at2"/>
<organism evidence="2 3">
    <name type="scientific">Tengunoibacter tsumagoiensis</name>
    <dbReference type="NCBI Taxonomy" id="2014871"/>
    <lineage>
        <taxon>Bacteria</taxon>
        <taxon>Bacillati</taxon>
        <taxon>Chloroflexota</taxon>
        <taxon>Ktedonobacteria</taxon>
        <taxon>Ktedonobacterales</taxon>
        <taxon>Dictyobacteraceae</taxon>
        <taxon>Tengunoibacter</taxon>
    </lineage>
</organism>
<evidence type="ECO:0000313" key="3">
    <source>
        <dbReference type="Proteomes" id="UP000287352"/>
    </source>
</evidence>
<proteinExistence type="predicted"/>
<reference evidence="3" key="1">
    <citation type="submission" date="2018-12" db="EMBL/GenBank/DDBJ databases">
        <title>Tengunoibacter tsumagoiensis gen. nov., sp. nov., Dictyobacter kobayashii sp. nov., D. alpinus sp. nov., and D. joshuensis sp. nov. and description of Dictyobacteraceae fam. nov. within the order Ktedonobacterales isolated from Tengu-no-mugimeshi.</title>
        <authorList>
            <person name="Wang C.M."/>
            <person name="Zheng Y."/>
            <person name="Sakai Y."/>
            <person name="Toyoda A."/>
            <person name="Minakuchi Y."/>
            <person name="Abe K."/>
            <person name="Yokota A."/>
            <person name="Yabe S."/>
        </authorList>
    </citation>
    <scope>NUCLEOTIDE SEQUENCE [LARGE SCALE GENOMIC DNA]</scope>
    <source>
        <strain evidence="3">Uno3</strain>
    </source>
</reference>
<feature type="transmembrane region" description="Helical" evidence="1">
    <location>
        <begin position="33"/>
        <end position="57"/>
    </location>
</feature>
<keyword evidence="3" id="KW-1185">Reference proteome</keyword>
<evidence type="ECO:0000313" key="2">
    <source>
        <dbReference type="EMBL" id="GCE12034.1"/>
    </source>
</evidence>
<keyword evidence="1" id="KW-1133">Transmembrane helix</keyword>